<name>A0A916T8Q6_9HYPH</name>
<feature type="transmembrane region" description="Helical" evidence="7">
    <location>
        <begin position="256"/>
        <end position="277"/>
    </location>
</feature>
<dbReference type="GO" id="GO:0008381">
    <property type="term" value="F:mechanosensitive monoatomic ion channel activity"/>
    <property type="evidence" value="ECO:0007669"/>
    <property type="project" value="InterPro"/>
</dbReference>
<feature type="transmembrane region" description="Helical" evidence="7">
    <location>
        <begin position="289"/>
        <end position="312"/>
    </location>
</feature>
<feature type="transmembrane region" description="Helical" evidence="7">
    <location>
        <begin position="450"/>
        <end position="471"/>
    </location>
</feature>
<reference evidence="11" key="2">
    <citation type="submission" date="2020-09" db="EMBL/GenBank/DDBJ databases">
        <authorList>
            <person name="Sun Q."/>
            <person name="Zhou Y."/>
        </authorList>
    </citation>
    <scope>NUCLEOTIDE SEQUENCE</scope>
    <source>
        <strain evidence="11">CGMCC 1.12426</strain>
    </source>
</reference>
<comment type="caution">
    <text evidence="11">The sequence shown here is derived from an EMBL/GenBank/DDBJ whole genome shotgun (WGS) entry which is preliminary data.</text>
</comment>
<keyword evidence="3" id="KW-1003">Cell membrane</keyword>
<feature type="transmembrane region" description="Helical" evidence="7">
    <location>
        <begin position="332"/>
        <end position="351"/>
    </location>
</feature>
<dbReference type="InterPro" id="IPR011066">
    <property type="entry name" value="MscS_channel_C_sf"/>
</dbReference>
<dbReference type="SUPFAM" id="SSF82689">
    <property type="entry name" value="Mechanosensitive channel protein MscS (YggB), C-terminal domain"/>
    <property type="match status" value="1"/>
</dbReference>
<evidence type="ECO:0000256" key="3">
    <source>
        <dbReference type="ARBA" id="ARBA00022475"/>
    </source>
</evidence>
<dbReference type="SUPFAM" id="SSF82861">
    <property type="entry name" value="Mechanosensitive channel protein MscS (YggB), transmembrane region"/>
    <property type="match status" value="1"/>
</dbReference>
<feature type="domain" description="Mechanosensitive ion channel MscS C-terminal" evidence="9">
    <location>
        <begin position="652"/>
        <end position="738"/>
    </location>
</feature>
<dbReference type="InterPro" id="IPR049278">
    <property type="entry name" value="MS_channel_C"/>
</dbReference>
<comment type="similarity">
    <text evidence="2">Belongs to the MscS (TC 1.A.23) family.</text>
</comment>
<dbReference type="PANTHER" id="PTHR30460:SF0">
    <property type="entry name" value="MODERATE CONDUCTANCE MECHANOSENSITIVE CHANNEL YBIO"/>
    <property type="match status" value="1"/>
</dbReference>
<keyword evidence="12" id="KW-1185">Reference proteome</keyword>
<proteinExistence type="inferred from homology"/>
<dbReference type="AlphaFoldDB" id="A0A916T8Q6"/>
<feature type="transmembrane region" description="Helical" evidence="7">
    <location>
        <begin position="179"/>
        <end position="204"/>
    </location>
</feature>
<evidence type="ECO:0000313" key="12">
    <source>
        <dbReference type="Proteomes" id="UP000605148"/>
    </source>
</evidence>
<dbReference type="FunFam" id="2.30.30.60:FF:000001">
    <property type="entry name" value="MscS Mechanosensitive ion channel"/>
    <property type="match status" value="1"/>
</dbReference>
<evidence type="ECO:0000256" key="6">
    <source>
        <dbReference type="ARBA" id="ARBA00023136"/>
    </source>
</evidence>
<keyword evidence="6 7" id="KW-0472">Membrane</keyword>
<feature type="transmembrane region" description="Helical" evidence="7">
    <location>
        <begin position="371"/>
        <end position="393"/>
    </location>
</feature>
<gene>
    <name evidence="11" type="ORF">GCM10011316_05020</name>
</gene>
<evidence type="ECO:0000259" key="9">
    <source>
        <dbReference type="Pfam" id="PF21082"/>
    </source>
</evidence>
<evidence type="ECO:0000259" key="10">
    <source>
        <dbReference type="Pfam" id="PF21088"/>
    </source>
</evidence>
<evidence type="ECO:0008006" key="13">
    <source>
        <dbReference type="Google" id="ProtNLM"/>
    </source>
</evidence>
<evidence type="ECO:0000259" key="8">
    <source>
        <dbReference type="Pfam" id="PF00924"/>
    </source>
</evidence>
<dbReference type="Pfam" id="PF21088">
    <property type="entry name" value="MS_channel_1st"/>
    <property type="match status" value="1"/>
</dbReference>
<organism evidence="11 12">
    <name type="scientific">Roseibium aquae</name>
    <dbReference type="NCBI Taxonomy" id="1323746"/>
    <lineage>
        <taxon>Bacteria</taxon>
        <taxon>Pseudomonadati</taxon>
        <taxon>Pseudomonadota</taxon>
        <taxon>Alphaproteobacteria</taxon>
        <taxon>Hyphomicrobiales</taxon>
        <taxon>Stappiaceae</taxon>
        <taxon>Roseibium</taxon>
    </lineage>
</organism>
<dbReference type="InterPro" id="IPR011014">
    <property type="entry name" value="MscS_channel_TM-2"/>
</dbReference>
<keyword evidence="5 7" id="KW-1133">Transmembrane helix</keyword>
<evidence type="ECO:0000256" key="1">
    <source>
        <dbReference type="ARBA" id="ARBA00004651"/>
    </source>
</evidence>
<dbReference type="InterPro" id="IPR006685">
    <property type="entry name" value="MscS_channel_2nd"/>
</dbReference>
<dbReference type="Proteomes" id="UP000605148">
    <property type="component" value="Unassembled WGS sequence"/>
</dbReference>
<evidence type="ECO:0000313" key="11">
    <source>
        <dbReference type="EMBL" id="GGB35873.1"/>
    </source>
</evidence>
<evidence type="ECO:0000256" key="2">
    <source>
        <dbReference type="ARBA" id="ARBA00008017"/>
    </source>
</evidence>
<dbReference type="InterPro" id="IPR045276">
    <property type="entry name" value="YbiO_bact"/>
</dbReference>
<feature type="transmembrane region" description="Helical" evidence="7">
    <location>
        <begin position="129"/>
        <end position="153"/>
    </location>
</feature>
<comment type="subcellular location">
    <subcellularLocation>
        <location evidence="1">Cell membrane</location>
        <topology evidence="1">Multi-pass membrane protein</topology>
    </subcellularLocation>
</comment>
<dbReference type="Pfam" id="PF21082">
    <property type="entry name" value="MS_channel_3rd"/>
    <property type="match status" value="1"/>
</dbReference>
<dbReference type="EMBL" id="BMFA01000001">
    <property type="protein sequence ID" value="GGB35873.1"/>
    <property type="molecule type" value="Genomic_DNA"/>
</dbReference>
<dbReference type="PANTHER" id="PTHR30460">
    <property type="entry name" value="MODERATE CONDUCTANCE MECHANOSENSITIVE CHANNEL YBIO"/>
    <property type="match status" value="1"/>
</dbReference>
<protein>
    <recommendedName>
        <fullName evidence="13">Small-conductance mechanosensitive channel</fullName>
    </recommendedName>
</protein>
<dbReference type="Gene3D" id="2.30.30.60">
    <property type="match status" value="1"/>
</dbReference>
<dbReference type="Gene3D" id="3.30.70.100">
    <property type="match status" value="1"/>
</dbReference>
<evidence type="ECO:0000256" key="4">
    <source>
        <dbReference type="ARBA" id="ARBA00022692"/>
    </source>
</evidence>
<dbReference type="InterPro" id="IPR010920">
    <property type="entry name" value="LSM_dom_sf"/>
</dbReference>
<feature type="transmembrane region" description="Helical" evidence="7">
    <location>
        <begin position="560"/>
        <end position="582"/>
    </location>
</feature>
<feature type="domain" description="Mechanosensitive ion channel MscS" evidence="8">
    <location>
        <begin position="580"/>
        <end position="645"/>
    </location>
</feature>
<feature type="transmembrane region" description="Helical" evidence="7">
    <location>
        <begin position="535"/>
        <end position="554"/>
    </location>
</feature>
<evidence type="ECO:0000256" key="5">
    <source>
        <dbReference type="ARBA" id="ARBA00022989"/>
    </source>
</evidence>
<accession>A0A916T8Q6</accession>
<feature type="domain" description="Mechanosensitive ion channel transmembrane helices 2/3" evidence="10">
    <location>
        <begin position="539"/>
        <end position="579"/>
    </location>
</feature>
<feature type="transmembrane region" description="Helical" evidence="7">
    <location>
        <begin position="216"/>
        <end position="236"/>
    </location>
</feature>
<reference evidence="11" key="1">
    <citation type="journal article" date="2014" name="Int. J. Syst. Evol. Microbiol.">
        <title>Complete genome sequence of Corynebacterium casei LMG S-19264T (=DSM 44701T), isolated from a smear-ripened cheese.</title>
        <authorList>
            <consortium name="US DOE Joint Genome Institute (JGI-PGF)"/>
            <person name="Walter F."/>
            <person name="Albersmeier A."/>
            <person name="Kalinowski J."/>
            <person name="Ruckert C."/>
        </authorList>
    </citation>
    <scope>NUCLEOTIDE SEQUENCE</scope>
    <source>
        <strain evidence="11">CGMCC 1.12426</strain>
    </source>
</reference>
<feature type="transmembrane region" description="Helical" evidence="7">
    <location>
        <begin position="477"/>
        <end position="495"/>
    </location>
</feature>
<dbReference type="Pfam" id="PF00924">
    <property type="entry name" value="MS_channel_2nd"/>
    <property type="match status" value="1"/>
</dbReference>
<dbReference type="GO" id="GO:0005886">
    <property type="term" value="C:plasma membrane"/>
    <property type="evidence" value="ECO:0007669"/>
    <property type="project" value="UniProtKB-SubCell"/>
</dbReference>
<keyword evidence="4 7" id="KW-0812">Transmembrane</keyword>
<dbReference type="Gene3D" id="1.10.287.1260">
    <property type="match status" value="1"/>
</dbReference>
<sequence>MGEGFIVSLRFHAQHQAPPVLRFLRVLLLAVGLVAGLGCANGTGAAHAQGALGVLTAQKDDRPAETAPQSHSAASTHAAASLSERTMLQEQLDMAQKARGVLLRILNEIPTFSSSITATLRAKGPDGTLGWLAGTLVSIAVAVAAGLVSMTLISRWGRAQFAHFYRATAQNREDKLGYLFFRAALMSAGLVIFVLVAGLIALFLVGGAPGGRETAFVVLSKLTFFLFIRIVFLNLLVPDTPTHRLFPLSDANASGLYRSLLLAAGIAAVMIGLCNWMERLGLPQDPHKLALIGASFLSMFLLSAIAVTYRAAIAALIQGEANKDPVPMWRRVLAGGWHIFAIVYFLMAWAISSIRLLLDLPDATGLVTAPLLALLAASVAFGALLLVIDRLLLPRLDTRRAQARLIEDILRRDESSEGETDLESASAQAAAEAADQEAARKPFRDLLDKGAALIVMFGGLYLLTSMWGVPIAGHQSFMGSLIEILLVGFVAYMAYEAVKTLIDRKIANTSPSADSGEDIEIGGTGESRIATLLPIFRNFLLITIVVIAAMLVLSELGVNIGPLFAGAGVVGLAIGFGAQTLIRDIFSGAFYLIDDAFRKGEYIDIGSAKGTVEKISIRSMQLRHHRGALTTIPFGDIKQVQNFSRDWAMMKLAFRVTYDTDVDKMRKIIKNFGQELMDDPHFGPMFLQPLKSQGILSMEDSAMIARVKFMTKPGKQFELRKVVYAGLRDLFQKNGIEFANRQVTVRVATADDDEPMGKKAASSLGQAAAGAAAAAAMMEEEANAKGSGDQL</sequence>
<dbReference type="InterPro" id="IPR023408">
    <property type="entry name" value="MscS_beta-dom_sf"/>
</dbReference>
<dbReference type="SUPFAM" id="SSF50182">
    <property type="entry name" value="Sm-like ribonucleoproteins"/>
    <property type="match status" value="1"/>
</dbReference>
<dbReference type="InterPro" id="IPR049142">
    <property type="entry name" value="MS_channel_1st"/>
</dbReference>
<evidence type="ECO:0000256" key="7">
    <source>
        <dbReference type="SAM" id="Phobius"/>
    </source>
</evidence>